<evidence type="ECO:0000313" key="3">
    <source>
        <dbReference type="Proteomes" id="UP001430193"/>
    </source>
</evidence>
<sequence>MSRAVVTVGLVLGLSGAAWAGAPATGLGQQWPNATDLSRSPHYHVYAFVQNGVRFIQVNSSNGTVLGAIGTAGGQYIVLPMGNALQVSTPQQSATTSSTAVPAASPTTVYNDGTTAVTATPMSDGTTALVTSDICSDPASCGSHAVKQVQ</sequence>
<protein>
    <recommendedName>
        <fullName evidence="4">Secreted protein</fullName>
    </recommendedName>
</protein>
<evidence type="ECO:0008006" key="4">
    <source>
        <dbReference type="Google" id="ProtNLM"/>
    </source>
</evidence>
<feature type="signal peptide" evidence="1">
    <location>
        <begin position="1"/>
        <end position="20"/>
    </location>
</feature>
<accession>A0ABS2KJ73</accession>
<keyword evidence="3" id="KW-1185">Reference proteome</keyword>
<feature type="chain" id="PRO_5046266732" description="Secreted protein" evidence="1">
    <location>
        <begin position="21"/>
        <end position="150"/>
    </location>
</feature>
<proteinExistence type="predicted"/>
<evidence type="ECO:0000256" key="1">
    <source>
        <dbReference type="SAM" id="SignalP"/>
    </source>
</evidence>
<name>A0ABS2KJ73_9GAMM</name>
<evidence type="ECO:0000313" key="2">
    <source>
        <dbReference type="EMBL" id="MBM7131090.1"/>
    </source>
</evidence>
<dbReference type="EMBL" id="JADIKF010000039">
    <property type="protein sequence ID" value="MBM7131090.1"/>
    <property type="molecule type" value="Genomic_DNA"/>
</dbReference>
<dbReference type="Proteomes" id="UP001430193">
    <property type="component" value="Unassembled WGS sequence"/>
</dbReference>
<keyword evidence="1" id="KW-0732">Signal</keyword>
<comment type="caution">
    <text evidence="2">The sequence shown here is derived from an EMBL/GenBank/DDBJ whole genome shotgun (WGS) entry which is preliminary data.</text>
</comment>
<organism evidence="2 3">
    <name type="scientific">Dyella mobilis</name>
    <dbReference type="NCBI Taxonomy" id="1849582"/>
    <lineage>
        <taxon>Bacteria</taxon>
        <taxon>Pseudomonadati</taxon>
        <taxon>Pseudomonadota</taxon>
        <taxon>Gammaproteobacteria</taxon>
        <taxon>Lysobacterales</taxon>
        <taxon>Rhodanobacteraceae</taxon>
        <taxon>Dyella</taxon>
    </lineage>
</organism>
<gene>
    <name evidence="2" type="ORF">ISS99_16315</name>
</gene>
<reference evidence="2" key="1">
    <citation type="submission" date="2020-10" db="EMBL/GenBank/DDBJ databases">
        <title>Phylogeny of dyella-like bacteria.</title>
        <authorList>
            <person name="Fu J."/>
        </authorList>
    </citation>
    <scope>NUCLEOTIDE SEQUENCE</scope>
    <source>
        <strain evidence="2">DHON07</strain>
    </source>
</reference>